<dbReference type="AlphaFoldDB" id="A0A326U9S3"/>
<organism evidence="1 2">
    <name type="scientific">Thermosporothrix hazakensis</name>
    <dbReference type="NCBI Taxonomy" id="644383"/>
    <lineage>
        <taxon>Bacteria</taxon>
        <taxon>Bacillati</taxon>
        <taxon>Chloroflexota</taxon>
        <taxon>Ktedonobacteria</taxon>
        <taxon>Ktedonobacterales</taxon>
        <taxon>Thermosporotrichaceae</taxon>
        <taxon>Thermosporothrix</taxon>
    </lineage>
</organism>
<sequence>MMSCMLYASAEKQHLCFVQMLFQRNRSGYSVFGMQECFIACYSGMKLSLSLDSAAHFPVIWLKVFSGVHIIVHYVH</sequence>
<protein>
    <submittedName>
        <fullName evidence="1">Uncharacterized protein</fullName>
    </submittedName>
</protein>
<accession>A0A326U9S3</accession>
<evidence type="ECO:0000313" key="2">
    <source>
        <dbReference type="Proteomes" id="UP000248806"/>
    </source>
</evidence>
<dbReference type="EMBL" id="QKUF01000004">
    <property type="protein sequence ID" value="PZW32572.1"/>
    <property type="molecule type" value="Genomic_DNA"/>
</dbReference>
<dbReference type="Proteomes" id="UP000248806">
    <property type="component" value="Unassembled WGS sequence"/>
</dbReference>
<evidence type="ECO:0000313" key="1">
    <source>
        <dbReference type="EMBL" id="PZW32572.1"/>
    </source>
</evidence>
<name>A0A326U9S3_THEHA</name>
<proteinExistence type="predicted"/>
<gene>
    <name evidence="1" type="ORF">EI42_01664</name>
</gene>
<comment type="caution">
    <text evidence="1">The sequence shown here is derived from an EMBL/GenBank/DDBJ whole genome shotgun (WGS) entry which is preliminary data.</text>
</comment>
<reference evidence="1 2" key="1">
    <citation type="submission" date="2018-06" db="EMBL/GenBank/DDBJ databases">
        <title>Genomic Encyclopedia of Archaeal and Bacterial Type Strains, Phase II (KMG-II): from individual species to whole genera.</title>
        <authorList>
            <person name="Goeker M."/>
        </authorList>
    </citation>
    <scope>NUCLEOTIDE SEQUENCE [LARGE SCALE GENOMIC DNA]</scope>
    <source>
        <strain evidence="1 2">ATCC BAA-1881</strain>
    </source>
</reference>
<keyword evidence="2" id="KW-1185">Reference proteome</keyword>